<evidence type="ECO:0000313" key="2">
    <source>
        <dbReference type="EMBL" id="EFG04927.2"/>
    </source>
</evidence>
<accession>D5SLY4</accession>
<dbReference type="Gene3D" id="1.10.238.10">
    <property type="entry name" value="EF-hand"/>
    <property type="match status" value="1"/>
</dbReference>
<keyword evidence="2" id="KW-0614">Plasmid</keyword>
<dbReference type="PROSITE" id="PS50222">
    <property type="entry name" value="EF_HAND_2"/>
    <property type="match status" value="3"/>
</dbReference>
<geneLocation type="plasmid" evidence="2 3">
    <name>pSCL4</name>
</geneLocation>
<dbReference type="Pfam" id="PF13202">
    <property type="entry name" value="EF-hand_5"/>
    <property type="match status" value="1"/>
</dbReference>
<dbReference type="InterPro" id="IPR002048">
    <property type="entry name" value="EF_hand_dom"/>
</dbReference>
<dbReference type="AlphaFoldDB" id="D5SLY4"/>
<dbReference type="EMBL" id="CM000914">
    <property type="protein sequence ID" value="EFG04927.2"/>
    <property type="molecule type" value="Genomic_DNA"/>
</dbReference>
<name>D5SLY4_STRCL</name>
<dbReference type="SUPFAM" id="SSF47473">
    <property type="entry name" value="EF-hand"/>
    <property type="match status" value="1"/>
</dbReference>
<evidence type="ECO:0000313" key="3">
    <source>
        <dbReference type="Proteomes" id="UP000002357"/>
    </source>
</evidence>
<feature type="domain" description="EF-hand" evidence="1">
    <location>
        <begin position="124"/>
        <end position="151"/>
    </location>
</feature>
<dbReference type="Proteomes" id="UP000002357">
    <property type="component" value="Plasmid pSCL4"/>
</dbReference>
<dbReference type="SMART" id="SM00054">
    <property type="entry name" value="EFh"/>
    <property type="match status" value="3"/>
</dbReference>
<reference evidence="2 3" key="1">
    <citation type="journal article" date="2010" name="Genome Biol. Evol.">
        <title>The sequence of a 1.8-mb bacterial linear plasmid reveals a rich evolutionary reservoir of secondary metabolic pathways.</title>
        <authorList>
            <person name="Medema M.H."/>
            <person name="Trefzer A."/>
            <person name="Kovalchuk A."/>
            <person name="van den Berg M."/>
            <person name="Mueller U."/>
            <person name="Heijne W."/>
            <person name="Wu L."/>
            <person name="Alam M.T."/>
            <person name="Ronning C.M."/>
            <person name="Nierman W.C."/>
            <person name="Bovenberg R.A.L."/>
            <person name="Breitling R."/>
            <person name="Takano E."/>
        </authorList>
    </citation>
    <scope>NUCLEOTIDE SEQUENCE [LARGE SCALE GENOMIC DNA]</scope>
    <source>
        <strain evidence="3">ATCC 27064 / DSM 738 / JCM 4710 / NBRC 13307 / NCIMB 12785 / NRRL 3585 / VKM Ac-602</strain>
        <plasmid evidence="2">pSCL4</plasmid>
    </source>
</reference>
<dbReference type="PROSITE" id="PS00018">
    <property type="entry name" value="EF_HAND_1"/>
    <property type="match status" value="4"/>
</dbReference>
<feature type="domain" description="EF-hand" evidence="1">
    <location>
        <begin position="40"/>
        <end position="75"/>
    </location>
</feature>
<protein>
    <submittedName>
        <fullName evidence="2">Calcium binding protein</fullName>
    </submittedName>
</protein>
<dbReference type="InterPro" id="IPR018247">
    <property type="entry name" value="EF_Hand_1_Ca_BS"/>
</dbReference>
<proteinExistence type="predicted"/>
<evidence type="ECO:0000259" key="1">
    <source>
        <dbReference type="PROSITE" id="PS50222"/>
    </source>
</evidence>
<keyword evidence="3" id="KW-1185">Reference proteome</keyword>
<dbReference type="eggNOG" id="COG1073">
    <property type="taxonomic scope" value="Bacteria"/>
</dbReference>
<dbReference type="GO" id="GO:0005509">
    <property type="term" value="F:calcium ion binding"/>
    <property type="evidence" value="ECO:0007669"/>
    <property type="project" value="InterPro"/>
</dbReference>
<organism evidence="2 3">
    <name type="scientific">Streptomyces clavuligerus</name>
    <dbReference type="NCBI Taxonomy" id="1901"/>
    <lineage>
        <taxon>Bacteria</taxon>
        <taxon>Bacillati</taxon>
        <taxon>Actinomycetota</taxon>
        <taxon>Actinomycetes</taxon>
        <taxon>Kitasatosporales</taxon>
        <taxon>Streptomycetaceae</taxon>
        <taxon>Streptomyces</taxon>
    </lineage>
</organism>
<feature type="domain" description="EF-hand" evidence="1">
    <location>
        <begin position="82"/>
        <end position="117"/>
    </location>
</feature>
<sequence>MDKDGNGWLQAADYEAMARRLITASGTPAGSPAAVRMTELALGMWRALEKRMDTDGDGRISPEEFIASTARSVIGHDGYDRVIRPMMTHIITLFDTDGDRRLSQDEFCALFTCCGLTPADAGIAFGKLDADGDGHLTCDEINTAVRAFFVSTDADTPANWLFGPLHHPSTGG</sequence>
<gene>
    <name evidence="2" type="ORF">SCLAV_p1445</name>
</gene>
<dbReference type="Pfam" id="PF13499">
    <property type="entry name" value="EF-hand_7"/>
    <property type="match status" value="1"/>
</dbReference>
<dbReference type="InterPro" id="IPR011992">
    <property type="entry name" value="EF-hand-dom_pair"/>
</dbReference>